<reference evidence="1 2" key="1">
    <citation type="journal article" date="2019" name="Nat. Ecol. Evol.">
        <title>Megaphylogeny resolves global patterns of mushroom evolution.</title>
        <authorList>
            <person name="Varga T."/>
            <person name="Krizsan K."/>
            <person name="Foldi C."/>
            <person name="Dima B."/>
            <person name="Sanchez-Garcia M."/>
            <person name="Sanchez-Ramirez S."/>
            <person name="Szollosi G.J."/>
            <person name="Szarkandi J.G."/>
            <person name="Papp V."/>
            <person name="Albert L."/>
            <person name="Andreopoulos W."/>
            <person name="Angelini C."/>
            <person name="Antonin V."/>
            <person name="Barry K.W."/>
            <person name="Bougher N.L."/>
            <person name="Buchanan P."/>
            <person name="Buyck B."/>
            <person name="Bense V."/>
            <person name="Catcheside P."/>
            <person name="Chovatia M."/>
            <person name="Cooper J."/>
            <person name="Damon W."/>
            <person name="Desjardin D."/>
            <person name="Finy P."/>
            <person name="Geml J."/>
            <person name="Haridas S."/>
            <person name="Hughes K."/>
            <person name="Justo A."/>
            <person name="Karasinski D."/>
            <person name="Kautmanova I."/>
            <person name="Kiss B."/>
            <person name="Kocsube S."/>
            <person name="Kotiranta H."/>
            <person name="LaButti K.M."/>
            <person name="Lechner B.E."/>
            <person name="Liimatainen K."/>
            <person name="Lipzen A."/>
            <person name="Lukacs Z."/>
            <person name="Mihaltcheva S."/>
            <person name="Morgado L.N."/>
            <person name="Niskanen T."/>
            <person name="Noordeloos M.E."/>
            <person name="Ohm R.A."/>
            <person name="Ortiz-Santana B."/>
            <person name="Ovrebo C."/>
            <person name="Racz N."/>
            <person name="Riley R."/>
            <person name="Savchenko A."/>
            <person name="Shiryaev A."/>
            <person name="Soop K."/>
            <person name="Spirin V."/>
            <person name="Szebenyi C."/>
            <person name="Tomsovsky M."/>
            <person name="Tulloss R.E."/>
            <person name="Uehling J."/>
            <person name="Grigoriev I.V."/>
            <person name="Vagvolgyi C."/>
            <person name="Papp T."/>
            <person name="Martin F.M."/>
            <person name="Miettinen O."/>
            <person name="Hibbett D.S."/>
            <person name="Nagy L.G."/>
        </authorList>
    </citation>
    <scope>NUCLEOTIDE SEQUENCE [LARGE SCALE GENOMIC DNA]</scope>
    <source>
        <strain evidence="1 2">CBS 962.96</strain>
    </source>
</reference>
<dbReference type="EMBL" id="ML179218">
    <property type="protein sequence ID" value="THU94676.1"/>
    <property type="molecule type" value="Genomic_DNA"/>
</dbReference>
<dbReference type="AlphaFoldDB" id="A0A4S8LYA8"/>
<dbReference type="Proteomes" id="UP000297245">
    <property type="component" value="Unassembled WGS sequence"/>
</dbReference>
<protein>
    <submittedName>
        <fullName evidence="1">Uncharacterized protein</fullName>
    </submittedName>
</protein>
<sequence>MDFRWTSNVSGRWETGTKLNLEGCEPDGILICPIHFEVNITPRFPEVNLAIVEYTTFSGYICSLQSSSSTRRVAYSSWALDSDSGGYFGKAIPFLQAA</sequence>
<keyword evidence="2" id="KW-1185">Reference proteome</keyword>
<evidence type="ECO:0000313" key="2">
    <source>
        <dbReference type="Proteomes" id="UP000297245"/>
    </source>
</evidence>
<gene>
    <name evidence="1" type="ORF">K435DRAFT_899453</name>
</gene>
<accession>A0A4S8LYA8</accession>
<evidence type="ECO:0000313" key="1">
    <source>
        <dbReference type="EMBL" id="THU94676.1"/>
    </source>
</evidence>
<proteinExistence type="predicted"/>
<organism evidence="1 2">
    <name type="scientific">Dendrothele bispora (strain CBS 962.96)</name>
    <dbReference type="NCBI Taxonomy" id="1314807"/>
    <lineage>
        <taxon>Eukaryota</taxon>
        <taxon>Fungi</taxon>
        <taxon>Dikarya</taxon>
        <taxon>Basidiomycota</taxon>
        <taxon>Agaricomycotina</taxon>
        <taxon>Agaricomycetes</taxon>
        <taxon>Agaricomycetidae</taxon>
        <taxon>Agaricales</taxon>
        <taxon>Agaricales incertae sedis</taxon>
        <taxon>Dendrothele</taxon>
    </lineage>
</organism>
<name>A0A4S8LYA8_DENBC</name>